<dbReference type="CDD" id="cd06578">
    <property type="entry name" value="HemD"/>
    <property type="match status" value="1"/>
</dbReference>
<keyword evidence="12" id="KW-1185">Reference proteome</keyword>
<dbReference type="EMBL" id="FOHZ01000012">
    <property type="protein sequence ID" value="SET56346.1"/>
    <property type="molecule type" value="Genomic_DNA"/>
</dbReference>
<evidence type="ECO:0000313" key="11">
    <source>
        <dbReference type="EMBL" id="SET56346.1"/>
    </source>
</evidence>
<organism evidence="11 12">
    <name type="scientific">Marinobacter segnicrescens</name>
    <dbReference type="NCBI Taxonomy" id="430453"/>
    <lineage>
        <taxon>Bacteria</taxon>
        <taxon>Pseudomonadati</taxon>
        <taxon>Pseudomonadota</taxon>
        <taxon>Gammaproteobacteria</taxon>
        <taxon>Pseudomonadales</taxon>
        <taxon>Marinobacteraceae</taxon>
        <taxon>Marinobacter</taxon>
    </lineage>
</organism>
<sequence>MATPRSNTSQPLTGARVLICRPEPQASRLAGAFEAAGASTRVLPAIERVPLPETPEARQVILDLDLYQHVIAVSPYAASQLLERIDTWWPQLPVGVHWYGVGAGTAAVMARAGLAPEHPPTGFTSEALLQLPSLQNLEHDKVLLARGDQGRELLRQTLEQRGARVTVLPLYRRQQPTPPATVVEACLDHFRPDVIVALSGETLNNFIALSENSSHNYRDSLLLVPVDRVARQARTAGFKRVVCATGMTDEEIVERVIHCYPRQQAGTTRRPERPDRQ</sequence>
<dbReference type="GO" id="GO:0006780">
    <property type="term" value="P:uroporphyrinogen III biosynthetic process"/>
    <property type="evidence" value="ECO:0007669"/>
    <property type="project" value="UniProtKB-UniRule"/>
</dbReference>
<comment type="catalytic activity">
    <reaction evidence="8 9">
        <text>hydroxymethylbilane = uroporphyrinogen III + H2O</text>
        <dbReference type="Rhea" id="RHEA:18965"/>
        <dbReference type="ChEBI" id="CHEBI:15377"/>
        <dbReference type="ChEBI" id="CHEBI:57308"/>
        <dbReference type="ChEBI" id="CHEBI:57845"/>
        <dbReference type="EC" id="4.2.1.75"/>
    </reaction>
</comment>
<comment type="similarity">
    <text evidence="2 9">Belongs to the uroporphyrinogen-III synthase family.</text>
</comment>
<reference evidence="12" key="1">
    <citation type="submission" date="2016-10" db="EMBL/GenBank/DDBJ databases">
        <authorList>
            <person name="Varghese N."/>
            <person name="Submissions S."/>
        </authorList>
    </citation>
    <scope>NUCLEOTIDE SEQUENCE [LARGE SCALE GENOMIC DNA]</scope>
    <source>
        <strain evidence="12">CGMCC 1.6489</strain>
    </source>
</reference>
<dbReference type="EC" id="4.2.1.75" evidence="3 9"/>
<evidence type="ECO:0000256" key="8">
    <source>
        <dbReference type="ARBA" id="ARBA00048617"/>
    </source>
</evidence>
<evidence type="ECO:0000259" key="10">
    <source>
        <dbReference type="Pfam" id="PF02602"/>
    </source>
</evidence>
<dbReference type="InterPro" id="IPR036108">
    <property type="entry name" value="4pyrrol_syn_uPrphyn_synt_sf"/>
</dbReference>
<dbReference type="PANTHER" id="PTHR38042:SF1">
    <property type="entry name" value="UROPORPHYRINOGEN-III SYNTHASE, CHLOROPLASTIC"/>
    <property type="match status" value="1"/>
</dbReference>
<evidence type="ECO:0000256" key="7">
    <source>
        <dbReference type="ARBA" id="ARBA00040167"/>
    </source>
</evidence>
<evidence type="ECO:0000256" key="5">
    <source>
        <dbReference type="ARBA" id="ARBA00023244"/>
    </source>
</evidence>
<evidence type="ECO:0000256" key="2">
    <source>
        <dbReference type="ARBA" id="ARBA00008133"/>
    </source>
</evidence>
<dbReference type="RefSeq" id="WP_091852736.1">
    <property type="nucleotide sequence ID" value="NZ_FOHZ01000012.1"/>
</dbReference>
<keyword evidence="4 9" id="KW-0456">Lyase</keyword>
<protein>
    <recommendedName>
        <fullName evidence="7 9">Uroporphyrinogen-III synthase</fullName>
        <ecNumber evidence="3 9">4.2.1.75</ecNumber>
    </recommendedName>
</protein>
<evidence type="ECO:0000256" key="4">
    <source>
        <dbReference type="ARBA" id="ARBA00023239"/>
    </source>
</evidence>
<gene>
    <name evidence="11" type="ORF">SAMN04487962_11273</name>
</gene>
<evidence type="ECO:0000256" key="3">
    <source>
        <dbReference type="ARBA" id="ARBA00013109"/>
    </source>
</evidence>
<evidence type="ECO:0000256" key="6">
    <source>
        <dbReference type="ARBA" id="ARBA00037589"/>
    </source>
</evidence>
<comment type="pathway">
    <text evidence="1 9">Porphyrin-containing compound metabolism; protoporphyrin-IX biosynthesis; coproporphyrinogen-III from 5-aminolevulinate: step 3/4.</text>
</comment>
<dbReference type="Gene3D" id="3.40.50.10090">
    <property type="match status" value="2"/>
</dbReference>
<dbReference type="SUPFAM" id="SSF69618">
    <property type="entry name" value="HemD-like"/>
    <property type="match status" value="1"/>
</dbReference>
<dbReference type="GO" id="GO:0004852">
    <property type="term" value="F:uroporphyrinogen-III synthase activity"/>
    <property type="evidence" value="ECO:0007669"/>
    <property type="project" value="UniProtKB-UniRule"/>
</dbReference>
<dbReference type="Proteomes" id="UP000198762">
    <property type="component" value="Unassembled WGS sequence"/>
</dbReference>
<proteinExistence type="inferred from homology"/>
<dbReference type="InterPro" id="IPR039793">
    <property type="entry name" value="UROS/Hem4"/>
</dbReference>
<evidence type="ECO:0000256" key="1">
    <source>
        <dbReference type="ARBA" id="ARBA00004772"/>
    </source>
</evidence>
<dbReference type="Pfam" id="PF02602">
    <property type="entry name" value="HEM4"/>
    <property type="match status" value="1"/>
</dbReference>
<dbReference type="InterPro" id="IPR003754">
    <property type="entry name" value="4pyrrol_synth_uPrphyn_synth"/>
</dbReference>
<keyword evidence="5 9" id="KW-0627">Porphyrin biosynthesis</keyword>
<comment type="function">
    <text evidence="6 9">Catalyzes cyclization of the linear tetrapyrrole, hydroxymethylbilane, to the macrocyclic uroporphyrinogen III.</text>
</comment>
<dbReference type="OrthoDB" id="9787650at2"/>
<evidence type="ECO:0000313" key="12">
    <source>
        <dbReference type="Proteomes" id="UP000198762"/>
    </source>
</evidence>
<name>A0A1I0FEE1_9GAMM</name>
<accession>A0A1I0FEE1</accession>
<dbReference type="STRING" id="430453.SAMN04487962_11273"/>
<evidence type="ECO:0000256" key="9">
    <source>
        <dbReference type="RuleBase" id="RU366031"/>
    </source>
</evidence>
<dbReference type="AlphaFoldDB" id="A0A1I0FEE1"/>
<dbReference type="GO" id="GO:0006782">
    <property type="term" value="P:protoporphyrinogen IX biosynthetic process"/>
    <property type="evidence" value="ECO:0007669"/>
    <property type="project" value="UniProtKB-UniRule"/>
</dbReference>
<dbReference type="UniPathway" id="UPA00251">
    <property type="reaction ID" value="UER00320"/>
</dbReference>
<dbReference type="PANTHER" id="PTHR38042">
    <property type="entry name" value="UROPORPHYRINOGEN-III SYNTHASE, CHLOROPLASTIC"/>
    <property type="match status" value="1"/>
</dbReference>
<feature type="domain" description="Tetrapyrrole biosynthesis uroporphyrinogen III synthase" evidence="10">
    <location>
        <begin position="28"/>
        <end position="253"/>
    </location>
</feature>